<dbReference type="Pfam" id="PF07980">
    <property type="entry name" value="SusD_RagB"/>
    <property type="match status" value="1"/>
</dbReference>
<dbReference type="GO" id="GO:0009279">
    <property type="term" value="C:cell outer membrane"/>
    <property type="evidence" value="ECO:0007669"/>
    <property type="project" value="UniProtKB-SubCell"/>
</dbReference>
<dbReference type="AlphaFoldDB" id="A0A327Q6N8"/>
<gene>
    <name evidence="8" type="ORF">LX64_04601</name>
</gene>
<sequence>MLKKINLVIIALALLTGCVKDPLNVSRTDQYTTGNYPATIDDANSILASCYAAIRSDRLFGFELSAKSLANATHTANSTYDGHPGWNEMTKANISVYNEYANNTWSGFYTGVKNCNAFLSAADFFEKNYAKPNEITLLNNMRGEALFLRAFYYFNLECLYGEKYMAGTTNGDKMGVPIYRNIATSLDSTIQPRASVKEVWDLIISDLQTSATLLKGKTWSGNDYGRITEWSAKGLLGKAYVFTQNWTAAKTALKDVIDHSGKSLMPYDKYRDAFIGIAANEFNEESLFEINVEQDSRGAYGVFGMNITTSNGLVWSPFVLGDNGTEATAIALGYGNEFVHDKNIKRFGFPLSTYKLVSNPAYTSAKPESPTNPKLIMDPLYRDSSLAVRANKTCDPRLFVAAMQPWIDSAKNDGSTWRPISRSSQIAPTIRDNYYGWSFRKYAPIFTSIYNVAQADACNYYFLRLADVYLLYAEACANSNETANALEYLNKVKRRAYGLPINAASAVDYKSLTGKTVAIDDPVLGNNPLYYERFAELFNEFGWWFDVCRWGIGQSEANFYGSALNATNGFSWDNTRSYSWPIPSNEINSNINVKGHNNPGY</sequence>
<evidence type="ECO:0000256" key="1">
    <source>
        <dbReference type="ARBA" id="ARBA00004442"/>
    </source>
</evidence>
<accession>A0A327Q6N8</accession>
<keyword evidence="5" id="KW-0998">Cell outer membrane</keyword>
<evidence type="ECO:0000313" key="9">
    <source>
        <dbReference type="Proteomes" id="UP000249547"/>
    </source>
</evidence>
<dbReference type="Pfam" id="PF14322">
    <property type="entry name" value="SusD-like_3"/>
    <property type="match status" value="1"/>
</dbReference>
<evidence type="ECO:0000259" key="6">
    <source>
        <dbReference type="Pfam" id="PF07980"/>
    </source>
</evidence>
<proteinExistence type="inferred from homology"/>
<dbReference type="EMBL" id="QLLL01000010">
    <property type="protein sequence ID" value="RAI99467.1"/>
    <property type="molecule type" value="Genomic_DNA"/>
</dbReference>
<dbReference type="Proteomes" id="UP000249547">
    <property type="component" value="Unassembled WGS sequence"/>
</dbReference>
<evidence type="ECO:0000259" key="7">
    <source>
        <dbReference type="Pfam" id="PF14322"/>
    </source>
</evidence>
<dbReference type="InterPro" id="IPR012944">
    <property type="entry name" value="SusD_RagB_dom"/>
</dbReference>
<evidence type="ECO:0000256" key="4">
    <source>
        <dbReference type="ARBA" id="ARBA00023136"/>
    </source>
</evidence>
<reference evidence="8 9" key="1">
    <citation type="submission" date="2018-06" db="EMBL/GenBank/DDBJ databases">
        <title>Genomic Encyclopedia of Archaeal and Bacterial Type Strains, Phase II (KMG-II): from individual species to whole genera.</title>
        <authorList>
            <person name="Goeker M."/>
        </authorList>
    </citation>
    <scope>NUCLEOTIDE SEQUENCE [LARGE SCALE GENOMIC DNA]</scope>
    <source>
        <strain evidence="8 9">DSM 23857</strain>
    </source>
</reference>
<keyword evidence="3" id="KW-0732">Signal</keyword>
<evidence type="ECO:0000256" key="2">
    <source>
        <dbReference type="ARBA" id="ARBA00006275"/>
    </source>
</evidence>
<dbReference type="OrthoDB" id="973538at2"/>
<comment type="caution">
    <text evidence="8">The sequence shown here is derived from an EMBL/GenBank/DDBJ whole genome shotgun (WGS) entry which is preliminary data.</text>
</comment>
<dbReference type="RefSeq" id="WP_111599986.1">
    <property type="nucleotide sequence ID" value="NZ_QLLL01000010.1"/>
</dbReference>
<dbReference type="InterPro" id="IPR033985">
    <property type="entry name" value="SusD-like_N"/>
</dbReference>
<feature type="domain" description="SusD-like N-terminal" evidence="7">
    <location>
        <begin position="42"/>
        <end position="240"/>
    </location>
</feature>
<evidence type="ECO:0000256" key="3">
    <source>
        <dbReference type="ARBA" id="ARBA00022729"/>
    </source>
</evidence>
<dbReference type="Gene3D" id="1.25.40.390">
    <property type="match status" value="1"/>
</dbReference>
<keyword evidence="9" id="KW-1185">Reference proteome</keyword>
<evidence type="ECO:0000313" key="8">
    <source>
        <dbReference type="EMBL" id="RAI99467.1"/>
    </source>
</evidence>
<dbReference type="InterPro" id="IPR011990">
    <property type="entry name" value="TPR-like_helical_dom_sf"/>
</dbReference>
<keyword evidence="4" id="KW-0472">Membrane</keyword>
<dbReference type="SUPFAM" id="SSF48452">
    <property type="entry name" value="TPR-like"/>
    <property type="match status" value="1"/>
</dbReference>
<protein>
    <submittedName>
        <fullName evidence="8">Putative outer membrane starch-binding protein</fullName>
    </submittedName>
</protein>
<comment type="similarity">
    <text evidence="2">Belongs to the SusD family.</text>
</comment>
<comment type="subcellular location">
    <subcellularLocation>
        <location evidence="1">Cell outer membrane</location>
    </subcellularLocation>
</comment>
<organism evidence="8 9">
    <name type="scientific">Chitinophaga skermanii</name>
    <dbReference type="NCBI Taxonomy" id="331697"/>
    <lineage>
        <taxon>Bacteria</taxon>
        <taxon>Pseudomonadati</taxon>
        <taxon>Bacteroidota</taxon>
        <taxon>Chitinophagia</taxon>
        <taxon>Chitinophagales</taxon>
        <taxon>Chitinophagaceae</taxon>
        <taxon>Chitinophaga</taxon>
    </lineage>
</organism>
<name>A0A327Q6N8_9BACT</name>
<evidence type="ECO:0000256" key="5">
    <source>
        <dbReference type="ARBA" id="ARBA00023237"/>
    </source>
</evidence>
<feature type="domain" description="RagB/SusD" evidence="6">
    <location>
        <begin position="389"/>
        <end position="601"/>
    </location>
</feature>
<dbReference type="PROSITE" id="PS51257">
    <property type="entry name" value="PROKAR_LIPOPROTEIN"/>
    <property type="match status" value="1"/>
</dbReference>